<reference evidence="3" key="1">
    <citation type="journal article" date="2014" name="Front. Microbiol.">
        <title>High frequency of phylogenetically diverse reductive dehalogenase-homologous genes in deep subseafloor sedimentary metagenomes.</title>
        <authorList>
            <person name="Kawai M."/>
            <person name="Futagami T."/>
            <person name="Toyoda A."/>
            <person name="Takaki Y."/>
            <person name="Nishi S."/>
            <person name="Hori S."/>
            <person name="Arai W."/>
            <person name="Tsubouchi T."/>
            <person name="Morono Y."/>
            <person name="Uchiyama I."/>
            <person name="Ito T."/>
            <person name="Fujiyama A."/>
            <person name="Inagaki F."/>
            <person name="Takami H."/>
        </authorList>
    </citation>
    <scope>NUCLEOTIDE SEQUENCE</scope>
    <source>
        <strain evidence="3">Expedition CK06-06</strain>
    </source>
</reference>
<comment type="caution">
    <text evidence="3">The sequence shown here is derived from an EMBL/GenBank/DDBJ whole genome shotgun (WGS) entry which is preliminary data.</text>
</comment>
<gene>
    <name evidence="3" type="ORF">S12H4_03788</name>
</gene>
<sequence length="271" mass="32178">DMDTMFWIYCEYIKAWIDHNYDTRLLLKDDAFPILKALYEAGDNKATEVFKLEITKRFLSGYFPVITYLISEGYLKCFKFEEIIWLFEKCIEIVGSRNYSALKTQIFWFLRDTGNNYFYNENFQKAIKYLNDALKFCPFDIATLNQLGVVYLRRGEYELARALFELAIMLPSSDDNLSKITKREALCNLGKTYNRLHLFNKAITACNKAMDLYRDYVNMWGQIAIAYEGLGDFKRAKEAQKSFKKKKNKTKINLKRRRIRLLLSKIRRKNE</sequence>
<dbReference type="SUPFAM" id="SSF48452">
    <property type="entry name" value="TPR-like"/>
    <property type="match status" value="1"/>
</dbReference>
<dbReference type="SMART" id="SM00028">
    <property type="entry name" value="TPR"/>
    <property type="match status" value="4"/>
</dbReference>
<dbReference type="InterPro" id="IPR019734">
    <property type="entry name" value="TPR_rpt"/>
</dbReference>
<dbReference type="InterPro" id="IPR051685">
    <property type="entry name" value="Ycf3/AcsC/BcsC/TPR_MFPF"/>
</dbReference>
<evidence type="ECO:0000313" key="3">
    <source>
        <dbReference type="EMBL" id="GAI72179.1"/>
    </source>
</evidence>
<dbReference type="EMBL" id="BARW01001105">
    <property type="protein sequence ID" value="GAI72179.1"/>
    <property type="molecule type" value="Genomic_DNA"/>
</dbReference>
<accession>X1SWI5</accession>
<keyword evidence="2" id="KW-0802">TPR repeat</keyword>
<name>X1SWI5_9ZZZZ</name>
<dbReference type="PANTHER" id="PTHR44943:SF8">
    <property type="entry name" value="TPR REPEAT-CONTAINING PROTEIN MJ0263"/>
    <property type="match status" value="1"/>
</dbReference>
<dbReference type="Gene3D" id="1.25.40.10">
    <property type="entry name" value="Tetratricopeptide repeat domain"/>
    <property type="match status" value="1"/>
</dbReference>
<evidence type="ECO:0000256" key="2">
    <source>
        <dbReference type="ARBA" id="ARBA00022803"/>
    </source>
</evidence>
<organism evidence="3">
    <name type="scientific">marine sediment metagenome</name>
    <dbReference type="NCBI Taxonomy" id="412755"/>
    <lineage>
        <taxon>unclassified sequences</taxon>
        <taxon>metagenomes</taxon>
        <taxon>ecological metagenomes</taxon>
    </lineage>
</organism>
<feature type="non-terminal residue" evidence="3">
    <location>
        <position position="1"/>
    </location>
</feature>
<evidence type="ECO:0000256" key="1">
    <source>
        <dbReference type="ARBA" id="ARBA00022737"/>
    </source>
</evidence>
<protein>
    <submittedName>
        <fullName evidence="3">Uncharacterized protein</fullName>
    </submittedName>
</protein>
<dbReference type="PROSITE" id="PS50005">
    <property type="entry name" value="TPR"/>
    <property type="match status" value="1"/>
</dbReference>
<dbReference type="InterPro" id="IPR011990">
    <property type="entry name" value="TPR-like_helical_dom_sf"/>
</dbReference>
<dbReference type="Pfam" id="PF13374">
    <property type="entry name" value="TPR_10"/>
    <property type="match status" value="1"/>
</dbReference>
<dbReference type="PANTHER" id="PTHR44943">
    <property type="entry name" value="CELLULOSE SYNTHASE OPERON PROTEIN C"/>
    <property type="match status" value="1"/>
</dbReference>
<dbReference type="AlphaFoldDB" id="X1SWI5"/>
<dbReference type="Pfam" id="PF13181">
    <property type="entry name" value="TPR_8"/>
    <property type="match status" value="2"/>
</dbReference>
<proteinExistence type="predicted"/>
<keyword evidence="1" id="KW-0677">Repeat</keyword>